<reference evidence="1 2" key="1">
    <citation type="submission" date="2020-07" db="EMBL/GenBank/DDBJ databases">
        <title>Sequencing the genomes of 1000 actinobacteria strains.</title>
        <authorList>
            <person name="Klenk H.-P."/>
        </authorList>
    </citation>
    <scope>NUCLEOTIDE SEQUENCE [LARGE SCALE GENOMIC DNA]</scope>
    <source>
        <strain evidence="1 2">DSM 45763</strain>
    </source>
</reference>
<organism evidence="1 2">
    <name type="scientific">Streptosporangium sandarakinum</name>
    <dbReference type="NCBI Taxonomy" id="1260955"/>
    <lineage>
        <taxon>Bacteria</taxon>
        <taxon>Bacillati</taxon>
        <taxon>Actinomycetota</taxon>
        <taxon>Actinomycetes</taxon>
        <taxon>Streptosporangiales</taxon>
        <taxon>Streptosporangiaceae</taxon>
        <taxon>Streptosporangium</taxon>
    </lineage>
</organism>
<proteinExistence type="predicted"/>
<accession>A0A852V6M9</accession>
<protein>
    <submittedName>
        <fullName evidence="1">Uncharacterized protein</fullName>
    </submittedName>
</protein>
<sequence>MPSLTWLPAAATGVEDGAEGVALEAAVEGGAEGVALEAATGGVPRTG</sequence>
<keyword evidence="2" id="KW-1185">Reference proteome</keyword>
<name>A0A852V6M9_9ACTN</name>
<dbReference type="RefSeq" id="WP_179827538.1">
    <property type="nucleotide sequence ID" value="NZ_CP192034.1"/>
</dbReference>
<comment type="caution">
    <text evidence="1">The sequence shown here is derived from an EMBL/GenBank/DDBJ whole genome shotgun (WGS) entry which is preliminary data.</text>
</comment>
<gene>
    <name evidence="1" type="ORF">HDA43_006033</name>
</gene>
<dbReference type="AlphaFoldDB" id="A0A852V6M9"/>
<dbReference type="Proteomes" id="UP000576393">
    <property type="component" value="Unassembled WGS sequence"/>
</dbReference>
<evidence type="ECO:0000313" key="2">
    <source>
        <dbReference type="Proteomes" id="UP000576393"/>
    </source>
</evidence>
<dbReference type="EMBL" id="JACCCO010000003">
    <property type="protein sequence ID" value="NYF43806.1"/>
    <property type="molecule type" value="Genomic_DNA"/>
</dbReference>
<evidence type="ECO:0000313" key="1">
    <source>
        <dbReference type="EMBL" id="NYF43806.1"/>
    </source>
</evidence>